<comment type="caution">
    <text evidence="5">The sequence shown here is derived from an EMBL/GenBank/DDBJ whole genome shotgun (WGS) entry which is preliminary data.</text>
</comment>
<evidence type="ECO:0000256" key="2">
    <source>
        <dbReference type="ARBA" id="ARBA00023125"/>
    </source>
</evidence>
<dbReference type="InterPro" id="IPR000551">
    <property type="entry name" value="MerR-type_HTH_dom"/>
</dbReference>
<dbReference type="InterPro" id="IPR047057">
    <property type="entry name" value="MerR_fam"/>
</dbReference>
<dbReference type="Gene3D" id="1.10.1660.10">
    <property type="match status" value="1"/>
</dbReference>
<accession>A0A0J9BMC7</accession>
<feature type="domain" description="HTH merR-type" evidence="4">
    <location>
        <begin position="10"/>
        <end position="77"/>
    </location>
</feature>
<dbReference type="PROSITE" id="PS50937">
    <property type="entry name" value="HTH_MERR_2"/>
    <property type="match status" value="1"/>
</dbReference>
<dbReference type="InterPro" id="IPR009061">
    <property type="entry name" value="DNA-bd_dom_put_sf"/>
</dbReference>
<proteinExistence type="predicted"/>
<dbReference type="PANTHER" id="PTHR30204:SF94">
    <property type="entry name" value="HEAVY METAL-DEPENDENT TRANSCRIPTIONAL REGULATOR HI_0293-RELATED"/>
    <property type="match status" value="1"/>
</dbReference>
<keyword evidence="3" id="KW-0804">Transcription</keyword>
<evidence type="ECO:0000256" key="1">
    <source>
        <dbReference type="ARBA" id="ARBA00023015"/>
    </source>
</evidence>
<keyword evidence="2" id="KW-0238">DNA-binding</keyword>
<reference evidence="5 6" key="1">
    <citation type="submission" date="2011-04" db="EMBL/GenBank/DDBJ databases">
        <title>The Genome Sequence of Clostridium citroniae WAL-19142.</title>
        <authorList>
            <consortium name="The Broad Institute Genome Sequencing Platform"/>
            <person name="Earl A."/>
            <person name="Ward D."/>
            <person name="Feldgarden M."/>
            <person name="Gevers D."/>
            <person name="Warren Y.A."/>
            <person name="Tyrrell K.L."/>
            <person name="Citron D.M."/>
            <person name="Goldstein E.J."/>
            <person name="Daigneault M."/>
            <person name="Allen-Vercoe E."/>
            <person name="Young S.K."/>
            <person name="Zeng Q."/>
            <person name="Gargeya S."/>
            <person name="Fitzgerald M."/>
            <person name="Haas B."/>
            <person name="Abouelleil A."/>
            <person name="Alvarado L."/>
            <person name="Arachchi H.M."/>
            <person name="Berlin A."/>
            <person name="Brown A."/>
            <person name="Chapman S.B."/>
            <person name="Chen Z."/>
            <person name="Dunbar C."/>
            <person name="Freedman E."/>
            <person name="Gearin G."/>
            <person name="Gellesch M."/>
            <person name="Goldberg J."/>
            <person name="Griggs A."/>
            <person name="Gujja S."/>
            <person name="Heilman E.R."/>
            <person name="Heiman D."/>
            <person name="Howarth C."/>
            <person name="Larson L."/>
            <person name="Lui A."/>
            <person name="MacDonald P.J."/>
            <person name="Mehta T."/>
            <person name="Montmayeur A."/>
            <person name="Murphy C."/>
            <person name="Neiman D."/>
            <person name="Pearson M."/>
            <person name="Priest M."/>
            <person name="Roberts A."/>
            <person name="Saif S."/>
            <person name="Shea T."/>
            <person name="Shenoy N."/>
            <person name="Sisk P."/>
            <person name="Stolte C."/>
            <person name="Sykes S."/>
            <person name="White J."/>
            <person name="Yandava C."/>
            <person name="Wortman J."/>
            <person name="Nusbaum C."/>
            <person name="Birren B."/>
        </authorList>
    </citation>
    <scope>NUCLEOTIDE SEQUENCE [LARGE SCALE GENOMIC DNA]</scope>
    <source>
        <strain evidence="5 6">WAL-19142</strain>
    </source>
</reference>
<dbReference type="GO" id="GO:0003677">
    <property type="term" value="F:DNA binding"/>
    <property type="evidence" value="ECO:0007669"/>
    <property type="project" value="UniProtKB-KW"/>
</dbReference>
<dbReference type="RefSeq" id="WP_082173993.1">
    <property type="nucleotide sequence ID" value="NZ_KQ235884.1"/>
</dbReference>
<dbReference type="PATRIC" id="fig|742734.4.peg.5321"/>
<dbReference type="PANTHER" id="PTHR30204">
    <property type="entry name" value="REDOX-CYCLING DRUG-SENSING TRANSCRIPTIONAL ACTIVATOR SOXR"/>
    <property type="match status" value="1"/>
</dbReference>
<dbReference type="AlphaFoldDB" id="A0A0J9BMC7"/>
<organism evidence="5 6">
    <name type="scientific">[Clostridium] citroniae WAL-19142</name>
    <dbReference type="NCBI Taxonomy" id="742734"/>
    <lineage>
        <taxon>Bacteria</taxon>
        <taxon>Bacillati</taxon>
        <taxon>Bacillota</taxon>
        <taxon>Clostridia</taxon>
        <taxon>Lachnospirales</taxon>
        <taxon>Lachnospiraceae</taxon>
        <taxon>Enterocloster</taxon>
    </lineage>
</organism>
<dbReference type="SMART" id="SM00422">
    <property type="entry name" value="HTH_MERR"/>
    <property type="match status" value="1"/>
</dbReference>
<dbReference type="GO" id="GO:0003700">
    <property type="term" value="F:DNA-binding transcription factor activity"/>
    <property type="evidence" value="ECO:0007669"/>
    <property type="project" value="InterPro"/>
</dbReference>
<evidence type="ECO:0000313" key="6">
    <source>
        <dbReference type="Proteomes" id="UP000037392"/>
    </source>
</evidence>
<name>A0A0J9BMC7_9FIRM</name>
<dbReference type="EMBL" id="ADLK01000042">
    <property type="protein sequence ID" value="KMW14033.1"/>
    <property type="molecule type" value="Genomic_DNA"/>
</dbReference>
<protein>
    <recommendedName>
        <fullName evidence="4">HTH merR-type domain-containing protein</fullName>
    </recommendedName>
</protein>
<gene>
    <name evidence="5" type="ORF">HMPREF9470_04972</name>
</gene>
<dbReference type="SUPFAM" id="SSF46955">
    <property type="entry name" value="Putative DNA-binding domain"/>
    <property type="match status" value="1"/>
</dbReference>
<dbReference type="Pfam" id="PF00376">
    <property type="entry name" value="MerR"/>
    <property type="match status" value="1"/>
</dbReference>
<evidence type="ECO:0000259" key="4">
    <source>
        <dbReference type="PROSITE" id="PS50937"/>
    </source>
</evidence>
<dbReference type="OrthoDB" id="9773308at2"/>
<dbReference type="GeneID" id="93164808"/>
<evidence type="ECO:0000256" key="3">
    <source>
        <dbReference type="ARBA" id="ARBA00023163"/>
    </source>
</evidence>
<sequence length="263" mass="29763">MKQNMKQINRIKEVSELFHIPSSALRYWDDEGLVRFERTADNNYRRPTSQTMVDICDVMFYRSLSLSIKEIKAIPGMSVEEVGKTLDANAKHLEEQIVLIRRTLDKLHTRQAMVRHILEMDHSHYETATDRLPAMKLFASDDKHALEVYVNDPYQTAILIRPETSQESQYGVFLDPAPSGILPDGPDTAITGTILRPADAVPCLYLKGILKVNAALPSAHNARDFVKAARGMGYQTGALAGRYLLTASEGYRCDYYEAWLELL</sequence>
<keyword evidence="1" id="KW-0805">Transcription regulation</keyword>
<evidence type="ECO:0000313" key="5">
    <source>
        <dbReference type="EMBL" id="KMW14033.1"/>
    </source>
</evidence>
<dbReference type="CDD" id="cd00592">
    <property type="entry name" value="HTH_MerR-like"/>
    <property type="match status" value="1"/>
</dbReference>
<dbReference type="Proteomes" id="UP000037392">
    <property type="component" value="Unassembled WGS sequence"/>
</dbReference>